<comment type="subcellular location">
    <subcellularLocation>
        <location evidence="1">Nucleus</location>
    </subcellularLocation>
</comment>
<feature type="compositionally biased region" description="Low complexity" evidence="6">
    <location>
        <begin position="1476"/>
        <end position="1485"/>
    </location>
</feature>
<evidence type="ECO:0000256" key="1">
    <source>
        <dbReference type="ARBA" id="ARBA00004123"/>
    </source>
</evidence>
<protein>
    <submittedName>
        <fullName evidence="7">LisH</fullName>
    </submittedName>
</protein>
<evidence type="ECO:0000313" key="8">
    <source>
        <dbReference type="Proteomes" id="UP000054495"/>
    </source>
</evidence>
<feature type="compositionally biased region" description="Polar residues" evidence="6">
    <location>
        <begin position="1010"/>
        <end position="1029"/>
    </location>
</feature>
<evidence type="ECO:0000256" key="2">
    <source>
        <dbReference type="ARBA" id="ARBA00004906"/>
    </source>
</evidence>
<dbReference type="InterPro" id="IPR033270">
    <property type="entry name" value="VPRBP/DCAF1"/>
</dbReference>
<feature type="compositionally biased region" description="Acidic residues" evidence="6">
    <location>
        <begin position="1495"/>
        <end position="1506"/>
    </location>
</feature>
<feature type="region of interest" description="Disordered" evidence="6">
    <location>
        <begin position="1559"/>
        <end position="1596"/>
    </location>
</feature>
<reference evidence="7 8" key="1">
    <citation type="submission" date="2013-05" db="EMBL/GenBank/DDBJ databases">
        <title>Draft genome of the parasitic nematode Anyclostoma ceylanicum.</title>
        <authorList>
            <person name="Mitreva M."/>
        </authorList>
    </citation>
    <scope>NUCLEOTIDE SEQUENCE [LARGE SCALE GENOMIC DNA]</scope>
</reference>
<feature type="compositionally biased region" description="Basic and acidic residues" evidence="6">
    <location>
        <begin position="768"/>
        <end position="784"/>
    </location>
</feature>
<proteinExistence type="inferred from homology"/>
<keyword evidence="8" id="KW-1185">Reference proteome</keyword>
<feature type="compositionally biased region" description="Low complexity" evidence="6">
    <location>
        <begin position="995"/>
        <end position="1009"/>
    </location>
</feature>
<dbReference type="GO" id="GO:0016567">
    <property type="term" value="P:protein ubiquitination"/>
    <property type="evidence" value="ECO:0007669"/>
    <property type="project" value="UniProtKB-UniPathway"/>
</dbReference>
<organism evidence="7 8">
    <name type="scientific">Ancylostoma ceylanicum</name>
    <dbReference type="NCBI Taxonomy" id="53326"/>
    <lineage>
        <taxon>Eukaryota</taxon>
        <taxon>Metazoa</taxon>
        <taxon>Ecdysozoa</taxon>
        <taxon>Nematoda</taxon>
        <taxon>Chromadorea</taxon>
        <taxon>Rhabditida</taxon>
        <taxon>Rhabditina</taxon>
        <taxon>Rhabditomorpha</taxon>
        <taxon>Strongyloidea</taxon>
        <taxon>Ancylostomatidae</taxon>
        <taxon>Ancylostomatinae</taxon>
        <taxon>Ancylostoma</taxon>
    </lineage>
</organism>
<feature type="compositionally biased region" description="Acidic residues" evidence="6">
    <location>
        <begin position="1571"/>
        <end position="1580"/>
    </location>
</feature>
<keyword evidence="4" id="KW-0833">Ubl conjugation pathway</keyword>
<evidence type="ECO:0000313" key="7">
    <source>
        <dbReference type="EMBL" id="EPB67638.1"/>
    </source>
</evidence>
<dbReference type="GO" id="GO:0080008">
    <property type="term" value="C:Cul4-RING E3 ubiquitin ligase complex"/>
    <property type="evidence" value="ECO:0007669"/>
    <property type="project" value="TreeGrafter"/>
</dbReference>
<dbReference type="InterPro" id="IPR036322">
    <property type="entry name" value="WD40_repeat_dom_sf"/>
</dbReference>
<dbReference type="InterPro" id="IPR011989">
    <property type="entry name" value="ARM-like"/>
</dbReference>
<feature type="region of interest" description="Disordered" evidence="6">
    <location>
        <begin position="768"/>
        <end position="792"/>
    </location>
</feature>
<feature type="region of interest" description="Disordered" evidence="6">
    <location>
        <begin position="956"/>
        <end position="1067"/>
    </location>
</feature>
<dbReference type="InterPro" id="IPR006594">
    <property type="entry name" value="LisH"/>
</dbReference>
<dbReference type="InterPro" id="IPR016024">
    <property type="entry name" value="ARM-type_fold"/>
</dbReference>
<dbReference type="InterPro" id="IPR015943">
    <property type="entry name" value="WD40/YVTN_repeat-like_dom_sf"/>
</dbReference>
<feature type="region of interest" description="Disordered" evidence="6">
    <location>
        <begin position="244"/>
        <end position="349"/>
    </location>
</feature>
<accession>A0A0D6L969</accession>
<gene>
    <name evidence="7" type="ORF">ANCCEY_13273</name>
</gene>
<keyword evidence="5" id="KW-0539">Nucleus</keyword>
<dbReference type="Gene3D" id="1.25.10.10">
    <property type="entry name" value="Leucine-rich Repeat Variant"/>
    <property type="match status" value="1"/>
</dbReference>
<evidence type="ECO:0000256" key="5">
    <source>
        <dbReference type="ARBA" id="ARBA00023242"/>
    </source>
</evidence>
<evidence type="ECO:0000256" key="3">
    <source>
        <dbReference type="ARBA" id="ARBA00008845"/>
    </source>
</evidence>
<evidence type="ECO:0000256" key="6">
    <source>
        <dbReference type="SAM" id="MobiDB-lite"/>
    </source>
</evidence>
<dbReference type="PROSITE" id="PS50896">
    <property type="entry name" value="LISH"/>
    <property type="match status" value="1"/>
</dbReference>
<feature type="region of interest" description="Disordered" evidence="6">
    <location>
        <begin position="1432"/>
        <end position="1520"/>
    </location>
</feature>
<comment type="similarity">
    <text evidence="3">Belongs to the VPRBP/DCAF1 family.</text>
</comment>
<dbReference type="SUPFAM" id="SSF50978">
    <property type="entry name" value="WD40 repeat-like"/>
    <property type="match status" value="1"/>
</dbReference>
<dbReference type="EMBL" id="KE125620">
    <property type="protein sequence ID" value="EPB67638.1"/>
    <property type="molecule type" value="Genomic_DNA"/>
</dbReference>
<feature type="region of interest" description="Disordered" evidence="6">
    <location>
        <begin position="1614"/>
        <end position="1637"/>
    </location>
</feature>
<dbReference type="SMART" id="SM00667">
    <property type="entry name" value="LisH"/>
    <property type="match status" value="1"/>
</dbReference>
<dbReference type="GO" id="GO:0005634">
    <property type="term" value="C:nucleus"/>
    <property type="evidence" value="ECO:0007669"/>
    <property type="project" value="UniProtKB-SubCell"/>
</dbReference>
<dbReference type="Gene3D" id="2.130.10.10">
    <property type="entry name" value="YVTN repeat-like/Quinoprotein amine dehydrogenase"/>
    <property type="match status" value="1"/>
</dbReference>
<name>A0A0D6L969_9BILA</name>
<dbReference type="Proteomes" id="UP000054495">
    <property type="component" value="Unassembled WGS sequence"/>
</dbReference>
<feature type="compositionally biased region" description="Polar residues" evidence="6">
    <location>
        <begin position="1627"/>
        <end position="1637"/>
    </location>
</feature>
<dbReference type="UniPathway" id="UPA00143"/>
<feature type="compositionally biased region" description="Polar residues" evidence="6">
    <location>
        <begin position="285"/>
        <end position="295"/>
    </location>
</feature>
<dbReference type="SUPFAM" id="SSF48371">
    <property type="entry name" value="ARM repeat"/>
    <property type="match status" value="1"/>
</dbReference>
<dbReference type="PANTHER" id="PTHR13129">
    <property type="entry name" value="VPRBP PROTEIN-RELATED"/>
    <property type="match status" value="1"/>
</dbReference>
<evidence type="ECO:0000256" key="4">
    <source>
        <dbReference type="ARBA" id="ARBA00022786"/>
    </source>
</evidence>
<feature type="compositionally biased region" description="Acidic residues" evidence="6">
    <location>
        <begin position="1439"/>
        <end position="1452"/>
    </location>
</feature>
<sequence>MIKDGTMNQYNDNPYAILRNHVTSTKMNDVRFDPDDYQFGPRTTAALEPAFHEVLDSPSIENLRDILKTWDDSHRADGFDPIPTLTSIAEIIEQSIDEFLKLDPDPLDDRHPARTHPHAEFGNLLKLLFRNDDFMNKLVISYLLGRDQPELSAVAARLLLDCVPGLDAAVVFAEPSDFVPQLYIWAKDSSNELLRAYSLGLLASALEVQGNAHKYRLNNIDLLPVALRRLAELKAQMLEERAMAEHVQQNSAQKVENHRGDSPGPFSNVNGFDMEDTSSDGHAGCSNSSNENTRLSGKKTGEAGLLGAVRPRAPSLRVQAPVAPAKSSPDGSPPPKKKKKMSKVDRKSPVEMAKVPSLASLHNWENSNSTWNVMQPYVIGTHKIFPLSVAMHQRLILQYLIPTGEYQDLLNLAFDGHAMDLILDYIDLERVNDVRLTFDALRYLTSLLVHRKFALEFIARGGVAALVRVPRASMASAASITALYYLSYNEEVMEKVCQLSDKILDDVVDYALWCLEHSYESGMGSAAMFFTHGFFYKPILERFDQRDGLRRLYNYISTLTLLQEANKDKVDLTEEQHLTSSQAIRNACTAFKNYLSSHLFMKLEQIRRTVGNRILQAGCNYPTGLHNNHPSYKSMVMDDDSVRDGVWLLTTALRASNSGWKPVDDARKLGLIKTLYGVIVLTHELGHTGRFDTALNALKTLWLCSCLPKVHLEFCESMRLPNGNDSDGFQILMEIIGSVILNDSEIRIAALNVLINCISVPEELSKLSRTESTEKKEKDKDGRRSRNAFSSVQTKDHCEKMWAATRKYNGINILLTVIRVSSPIADADQTRALACRALREFSKWEPIRQILSKLPFITGNELQALMRQPVMLEKRSEHLKFCEEARKLIETVTQRPMIDQLTNPKDLTQDRLWKSHVIANTRVSYNEKELLQLIHDHLVRKGLHATAAQLVNEAELPDVPASRAPTTPARLPPMPRTHSLALPPSQPRSLVLPGASGLTSTTASSEATTPINSVNKRHLSISSGTSQRDQGFLEPSPGRVRKTKSSVSFPQRLQLRSPANSGNRLGNIERAGLRPYKGLDDIVTEYFRVQHSKCSHPVTTCPPFSLFYPHRCPEPRTVGSVPVNIVNRFCTKDILPYNTRAMIHSKDESYVFSRFRPSRTISEHDEMYTSCAFSIDDEHLIVGMFTGEVHWINMESGAEESHTMCHSSGITSIVPSKDGNFLLTSSAYISPLSALWRLGDQQEHAFDLPEEYFVQFSNLSSERIIGTCDVTGSLYDTETGRLLRKYRRDSVPTGYTHNRASFSPCDTMILNDGVLYDVRGPNIDVIKVVHMFDQLNTTGCSVFHPQGNEIIINTEVWDTRTFRLLHLVPGLEHCKLVFNSTGVIATVDTKRLLLDIASDHSDHYVAVVERMGEGEVEYMLNNEETVVRAYEVGKRRDAEDDDVDEVEDEEGSDSAHDTDSLAEAGTDSEGSDDSSSESGSWETASNQDENRENGEEGGADEQEDEQMSSARYSDENGSDNEGRFEVFMYALRLAPDSGILLERNILQAVQRRSILTSVGSEEENVRNGEEGGADEQEDEQMSSARYSDENGSDNEGRFEVFITPNVLREKACPAPTQGEHIVDSNLPIVSSDVNTSG</sequence>
<dbReference type="PANTHER" id="PTHR13129:SF4">
    <property type="entry name" value="DDB1- AND CUL4-ASSOCIATED FACTOR 1"/>
    <property type="match status" value="1"/>
</dbReference>
<comment type="pathway">
    <text evidence="2">Protein modification; protein ubiquitination.</text>
</comment>